<protein>
    <submittedName>
        <fullName evidence="3">Uncharacterized protein</fullName>
    </submittedName>
</protein>
<dbReference type="OrthoDB" id="9859263at2"/>
<dbReference type="RefSeq" id="WP_028312672.1">
    <property type="nucleotide sequence ID" value="NZ_KI519499.1"/>
</dbReference>
<proteinExistence type="predicted"/>
<evidence type="ECO:0000313" key="2">
    <source>
        <dbReference type="Proteomes" id="UP000675920"/>
    </source>
</evidence>
<reference evidence="3" key="1">
    <citation type="submission" date="2025-08" db="UniProtKB">
        <authorList>
            <consortium name="RefSeq"/>
        </authorList>
    </citation>
    <scope>IDENTIFICATION</scope>
</reference>
<organism evidence="2 3">
    <name type="scientific">Derxia gummosa DSM 723</name>
    <dbReference type="NCBI Taxonomy" id="1121388"/>
    <lineage>
        <taxon>Bacteria</taxon>
        <taxon>Pseudomonadati</taxon>
        <taxon>Pseudomonadota</taxon>
        <taxon>Betaproteobacteria</taxon>
        <taxon>Burkholderiales</taxon>
        <taxon>Alcaligenaceae</taxon>
        <taxon>Derxia</taxon>
    </lineage>
</organism>
<accession>A0A8B6X677</accession>
<dbReference type="Proteomes" id="UP000675920">
    <property type="component" value="Unplaced"/>
</dbReference>
<name>A0A8B6X677_9BURK</name>
<dbReference type="AlphaFoldDB" id="A0A8B6X677"/>
<feature type="compositionally biased region" description="Basic and acidic residues" evidence="1">
    <location>
        <begin position="91"/>
        <end position="110"/>
    </location>
</feature>
<evidence type="ECO:0000256" key="1">
    <source>
        <dbReference type="SAM" id="MobiDB-lite"/>
    </source>
</evidence>
<evidence type="ECO:0000313" key="3">
    <source>
        <dbReference type="RefSeq" id="WP_028312672.1"/>
    </source>
</evidence>
<sequence length="118" mass="12677">MAQSHATAQLGRYLLSKARWPALDAGSLSIVIDELETLAAAAVPGAASMRLWRLRNAAVGCYLAAGGEPFDSLLDARLHRFAPLGPRARSRAAERRRPLPHAAAHDDCGHPDHACHCH</sequence>
<feature type="region of interest" description="Disordered" evidence="1">
    <location>
        <begin position="87"/>
        <end position="110"/>
    </location>
</feature>
<keyword evidence="2" id="KW-1185">Reference proteome</keyword>